<protein>
    <submittedName>
        <fullName evidence="3">GYF domain-containing protein</fullName>
    </submittedName>
</protein>
<dbReference type="Gene3D" id="3.30.1490.40">
    <property type="match status" value="1"/>
</dbReference>
<evidence type="ECO:0000313" key="2">
    <source>
        <dbReference type="Proteomes" id="UP000095282"/>
    </source>
</evidence>
<dbReference type="WBParaSite" id="Csp11.Scaffold629.g9422.t3">
    <property type="protein sequence ID" value="Csp11.Scaffold629.g9422.t3"/>
    <property type="gene ID" value="Csp11.Scaffold629.g9422"/>
</dbReference>
<name>A0A1I7UHM7_9PELO</name>
<sequence>MMPQDFTSPSHLFKYDYIDLEGNKYGPFEGGKMAEWDNKGLMDDDLIIFRLFASGRVEEFLLTFRRSPKNFKVAISGTRLFRIQN</sequence>
<evidence type="ECO:0000259" key="1">
    <source>
        <dbReference type="PROSITE" id="PS50829"/>
    </source>
</evidence>
<feature type="domain" description="GYF" evidence="1">
    <location>
        <begin position="12"/>
        <end position="68"/>
    </location>
</feature>
<dbReference type="AlphaFoldDB" id="A0A1I7UHM7"/>
<dbReference type="SUPFAM" id="SSF55277">
    <property type="entry name" value="GYF domain"/>
    <property type="match status" value="1"/>
</dbReference>
<proteinExistence type="predicted"/>
<dbReference type="PROSITE" id="PS50829">
    <property type="entry name" value="GYF"/>
    <property type="match status" value="1"/>
</dbReference>
<reference evidence="3" key="1">
    <citation type="submission" date="2016-11" db="UniProtKB">
        <authorList>
            <consortium name="WormBaseParasite"/>
        </authorList>
    </citation>
    <scope>IDENTIFICATION</scope>
</reference>
<keyword evidence="2" id="KW-1185">Reference proteome</keyword>
<organism evidence="2 3">
    <name type="scientific">Caenorhabditis tropicalis</name>
    <dbReference type="NCBI Taxonomy" id="1561998"/>
    <lineage>
        <taxon>Eukaryota</taxon>
        <taxon>Metazoa</taxon>
        <taxon>Ecdysozoa</taxon>
        <taxon>Nematoda</taxon>
        <taxon>Chromadorea</taxon>
        <taxon>Rhabditida</taxon>
        <taxon>Rhabditina</taxon>
        <taxon>Rhabditomorpha</taxon>
        <taxon>Rhabditoidea</taxon>
        <taxon>Rhabditidae</taxon>
        <taxon>Peloderinae</taxon>
        <taxon>Caenorhabditis</taxon>
    </lineage>
</organism>
<evidence type="ECO:0000313" key="3">
    <source>
        <dbReference type="WBParaSite" id="Csp11.Scaffold629.g9422.t3"/>
    </source>
</evidence>
<dbReference type="InterPro" id="IPR003169">
    <property type="entry name" value="GYF"/>
</dbReference>
<dbReference type="STRING" id="1561998.A0A1I7UHM7"/>
<dbReference type="InterPro" id="IPR035445">
    <property type="entry name" value="GYF-like_dom_sf"/>
</dbReference>
<accession>A0A1I7UHM7</accession>
<dbReference type="Proteomes" id="UP000095282">
    <property type="component" value="Unplaced"/>
</dbReference>